<evidence type="ECO:0000256" key="2">
    <source>
        <dbReference type="ARBA" id="ARBA00023125"/>
    </source>
</evidence>
<dbReference type="SUPFAM" id="SSF46689">
    <property type="entry name" value="Homeodomain-like"/>
    <property type="match status" value="2"/>
</dbReference>
<evidence type="ECO:0000259" key="4">
    <source>
        <dbReference type="PROSITE" id="PS01124"/>
    </source>
</evidence>
<dbReference type="GO" id="GO:0043565">
    <property type="term" value="F:sequence-specific DNA binding"/>
    <property type="evidence" value="ECO:0007669"/>
    <property type="project" value="InterPro"/>
</dbReference>
<dbReference type="InterPro" id="IPR050204">
    <property type="entry name" value="AraC_XylS_family_regulators"/>
</dbReference>
<evidence type="ECO:0000313" key="6">
    <source>
        <dbReference type="Proteomes" id="UP000590524"/>
    </source>
</evidence>
<evidence type="ECO:0000313" key="5">
    <source>
        <dbReference type="EMBL" id="MBB4149684.1"/>
    </source>
</evidence>
<dbReference type="InterPro" id="IPR020449">
    <property type="entry name" value="Tscrpt_reg_AraC-type_HTH"/>
</dbReference>
<dbReference type="InterPro" id="IPR032783">
    <property type="entry name" value="AraC_lig"/>
</dbReference>
<dbReference type="PRINTS" id="PR00032">
    <property type="entry name" value="HTHARAC"/>
</dbReference>
<reference evidence="5 6" key="1">
    <citation type="submission" date="2020-08" db="EMBL/GenBank/DDBJ databases">
        <title>Genomic Encyclopedia of Type Strains, Phase IV (KMG-IV): sequencing the most valuable type-strain genomes for metagenomic binning, comparative biology and taxonomic classification.</title>
        <authorList>
            <person name="Goeker M."/>
        </authorList>
    </citation>
    <scope>NUCLEOTIDE SEQUENCE [LARGE SCALE GENOMIC DNA]</scope>
    <source>
        <strain evidence="5 6">DSM 19371</strain>
    </source>
</reference>
<sequence>MRDNLHFLCDHPRLAMDPLSDILSLLKPHAYVSSGFDAGGDWAVQFGDQHKLIKCYAIVSGGCWLAVEGVGDPVRLEAGDCFVLPSGHPFRLGSDIDGPAIGAGEIFPTARRGDVVTLNGGGGLFLVGSRFGISGNHADMLLGLLPPIVHIRDQSAQVALRSLVEQMMRELRDDQPGNSLAVQHLAHLMLVQALRVHLDSSDGNRVGWFFTLADKHLGAAIKAIHADPAYPWCLQQLGEVAGMSRSTFALRFKERVGEPPMQYVTRWRMLLACERLEHSDDTVSAIAISLGYESESAFSTAFKRIMGCSPRRYGRVTRSGFGLPPRRSALLHAVEEEICEEVVQERRYRHLA</sequence>
<dbReference type="Pfam" id="PF12852">
    <property type="entry name" value="Cupin_6"/>
    <property type="match status" value="1"/>
</dbReference>
<organism evidence="5 6">
    <name type="scientific">Sphingobium scionense</name>
    <dbReference type="NCBI Taxonomy" id="1404341"/>
    <lineage>
        <taxon>Bacteria</taxon>
        <taxon>Pseudomonadati</taxon>
        <taxon>Pseudomonadota</taxon>
        <taxon>Alphaproteobacteria</taxon>
        <taxon>Sphingomonadales</taxon>
        <taxon>Sphingomonadaceae</taxon>
        <taxon>Sphingobium</taxon>
    </lineage>
</organism>
<keyword evidence="2 5" id="KW-0238">DNA-binding</keyword>
<dbReference type="InterPro" id="IPR009057">
    <property type="entry name" value="Homeodomain-like_sf"/>
</dbReference>
<dbReference type="Gene3D" id="1.10.10.60">
    <property type="entry name" value="Homeodomain-like"/>
    <property type="match status" value="2"/>
</dbReference>
<gene>
    <name evidence="5" type="ORF">GGQ90_003476</name>
</gene>
<dbReference type="InterPro" id="IPR018060">
    <property type="entry name" value="HTH_AraC"/>
</dbReference>
<dbReference type="PANTHER" id="PTHR46796:SF7">
    <property type="entry name" value="ARAC FAMILY TRANSCRIPTIONAL REGULATOR"/>
    <property type="match status" value="1"/>
</dbReference>
<dbReference type="SMART" id="SM00342">
    <property type="entry name" value="HTH_ARAC"/>
    <property type="match status" value="1"/>
</dbReference>
<proteinExistence type="predicted"/>
<dbReference type="PROSITE" id="PS00041">
    <property type="entry name" value="HTH_ARAC_FAMILY_1"/>
    <property type="match status" value="1"/>
</dbReference>
<keyword evidence="6" id="KW-1185">Reference proteome</keyword>
<dbReference type="GO" id="GO:0003700">
    <property type="term" value="F:DNA-binding transcription factor activity"/>
    <property type="evidence" value="ECO:0007669"/>
    <property type="project" value="InterPro"/>
</dbReference>
<dbReference type="PROSITE" id="PS01124">
    <property type="entry name" value="HTH_ARAC_FAMILY_2"/>
    <property type="match status" value="1"/>
</dbReference>
<dbReference type="EMBL" id="JACIEU010000014">
    <property type="protein sequence ID" value="MBB4149684.1"/>
    <property type="molecule type" value="Genomic_DNA"/>
</dbReference>
<protein>
    <submittedName>
        <fullName evidence="5">AraC-like DNA-binding protein</fullName>
    </submittedName>
</protein>
<feature type="domain" description="HTH araC/xylS-type" evidence="4">
    <location>
        <begin position="218"/>
        <end position="316"/>
    </location>
</feature>
<keyword evidence="3" id="KW-0804">Transcription</keyword>
<dbReference type="Pfam" id="PF12833">
    <property type="entry name" value="HTH_18"/>
    <property type="match status" value="1"/>
</dbReference>
<dbReference type="PANTHER" id="PTHR46796">
    <property type="entry name" value="HTH-TYPE TRANSCRIPTIONAL ACTIVATOR RHAS-RELATED"/>
    <property type="match status" value="1"/>
</dbReference>
<comment type="caution">
    <text evidence="5">The sequence shown here is derived from an EMBL/GenBank/DDBJ whole genome shotgun (WGS) entry which is preliminary data.</text>
</comment>
<dbReference type="InterPro" id="IPR018062">
    <property type="entry name" value="HTH_AraC-typ_CS"/>
</dbReference>
<evidence type="ECO:0000256" key="1">
    <source>
        <dbReference type="ARBA" id="ARBA00023015"/>
    </source>
</evidence>
<name>A0A7W6PWY9_9SPHN</name>
<keyword evidence="1" id="KW-0805">Transcription regulation</keyword>
<dbReference type="RefSeq" id="WP_246428283.1">
    <property type="nucleotide sequence ID" value="NZ_JACIEU010000014.1"/>
</dbReference>
<dbReference type="Proteomes" id="UP000590524">
    <property type="component" value="Unassembled WGS sequence"/>
</dbReference>
<evidence type="ECO:0000256" key="3">
    <source>
        <dbReference type="ARBA" id="ARBA00023163"/>
    </source>
</evidence>
<accession>A0A7W6PWY9</accession>
<dbReference type="AlphaFoldDB" id="A0A7W6PWY9"/>